<proteinExistence type="inferred from homology"/>
<dbReference type="PANTHER" id="PTHR22550:SF5">
    <property type="entry name" value="LEUCINE ZIPPER PROTEIN 4"/>
    <property type="match status" value="1"/>
</dbReference>
<name>A0A7G5BWQ7_9BACL</name>
<keyword evidence="6" id="KW-1185">Reference proteome</keyword>
<evidence type="ECO:0000313" key="5">
    <source>
        <dbReference type="EMBL" id="QMV41391.1"/>
    </source>
</evidence>
<keyword evidence="2 4" id="KW-0472">Membrane</keyword>
<dbReference type="RefSeq" id="WP_182302751.1">
    <property type="nucleotide sequence ID" value="NZ_CP041969.1"/>
</dbReference>
<sequence>MLKKSKRNDKPTVHEAPDPPQDELQGAKISGDLEDTIAVINGVLGENDDYEVRRFHVFGQHPAALIYYTHMSDVTMLNSEILRPLMYGPPNLDEKINNGSPLMDILLKDTLYHVEVKSENLLAKSIVGIVRGQTLFVVEGLEEVLLISTRKIEKRSIDQPATEQVIRGPREGFIELLSVNIALLRYRLQSPDFRIKTIEVGRRTQTKVAICFIHGITNPDLVDEVNRRLSVIDIDAILDSGYLEQFIEDNQLSPFPQVQNTERPDKVVANLLEGRVAILADGSPLALVVPTVFSQLYQTVEDYTERFLLMSAIRLARLIALVFSLVFPSLYVAIISFNPELIPTEFAVAVAGGRAGVPFPAIIEVLVIEISMEVLREATIRLPQQVGGALSIVGVLVVGQAAVAAGFASPITVVIIALTTIGSFATPAYNVALALRLLRFPLIILAGIFGLYGVMIGLILIANHLLSLKSFGIPYLSPLVPGNFRGMKDLVVRGPLWWMRRRPAFLFPMDKIRLSGKTVEEMKKPQNNAMDPLKFKEDRKESEE</sequence>
<evidence type="ECO:0000256" key="4">
    <source>
        <dbReference type="SAM" id="Phobius"/>
    </source>
</evidence>
<evidence type="ECO:0000256" key="3">
    <source>
        <dbReference type="SAM" id="MobiDB-lite"/>
    </source>
</evidence>
<dbReference type="Pfam" id="PF03323">
    <property type="entry name" value="GerA"/>
    <property type="match status" value="1"/>
</dbReference>
<organism evidence="5 6">
    <name type="scientific">Cohnella cholangitidis</name>
    <dbReference type="NCBI Taxonomy" id="2598458"/>
    <lineage>
        <taxon>Bacteria</taxon>
        <taxon>Bacillati</taxon>
        <taxon>Bacillota</taxon>
        <taxon>Bacilli</taxon>
        <taxon>Bacillales</taxon>
        <taxon>Paenibacillaceae</taxon>
        <taxon>Cohnella</taxon>
    </lineage>
</organism>
<protein>
    <submittedName>
        <fullName evidence="5">Spore germination protein</fullName>
    </submittedName>
</protein>
<evidence type="ECO:0000256" key="1">
    <source>
        <dbReference type="ARBA" id="ARBA00005278"/>
    </source>
</evidence>
<feature type="transmembrane region" description="Helical" evidence="4">
    <location>
        <begin position="315"/>
        <end position="337"/>
    </location>
</feature>
<dbReference type="GO" id="GO:0016020">
    <property type="term" value="C:membrane"/>
    <property type="evidence" value="ECO:0007669"/>
    <property type="project" value="InterPro"/>
</dbReference>
<dbReference type="KEGG" id="cchl:FPL14_09460"/>
<feature type="transmembrane region" description="Helical" evidence="4">
    <location>
        <begin position="357"/>
        <end position="375"/>
    </location>
</feature>
<dbReference type="AlphaFoldDB" id="A0A7G5BWQ7"/>
<evidence type="ECO:0000256" key="2">
    <source>
        <dbReference type="ARBA" id="ARBA00023136"/>
    </source>
</evidence>
<feature type="transmembrane region" description="Helical" evidence="4">
    <location>
        <begin position="413"/>
        <end position="435"/>
    </location>
</feature>
<feature type="transmembrane region" description="Helical" evidence="4">
    <location>
        <begin position="387"/>
        <end position="407"/>
    </location>
</feature>
<dbReference type="PIRSF" id="PIRSF005690">
    <property type="entry name" value="GerBA"/>
    <property type="match status" value="1"/>
</dbReference>
<comment type="similarity">
    <text evidence="1">Belongs to the GerABKA family.</text>
</comment>
<feature type="region of interest" description="Disordered" evidence="3">
    <location>
        <begin position="1"/>
        <end position="26"/>
    </location>
</feature>
<accession>A0A7G5BWQ7</accession>
<keyword evidence="4" id="KW-0812">Transmembrane</keyword>
<feature type="compositionally biased region" description="Basic and acidic residues" evidence="3">
    <location>
        <begin position="533"/>
        <end position="544"/>
    </location>
</feature>
<dbReference type="GO" id="GO:0009847">
    <property type="term" value="P:spore germination"/>
    <property type="evidence" value="ECO:0007669"/>
    <property type="project" value="InterPro"/>
</dbReference>
<dbReference type="InterPro" id="IPR004995">
    <property type="entry name" value="Spore_Ger"/>
</dbReference>
<reference evidence="5 6" key="1">
    <citation type="submission" date="2019-07" db="EMBL/GenBank/DDBJ databases">
        <authorList>
            <person name="Kim J.K."/>
            <person name="Cheong H.-M."/>
            <person name="Choi Y."/>
            <person name="Hwang K.J."/>
            <person name="Lee S."/>
            <person name="Choi C."/>
        </authorList>
    </citation>
    <scope>NUCLEOTIDE SEQUENCE [LARGE SCALE GENOMIC DNA]</scope>
    <source>
        <strain evidence="5 6">KS 22</strain>
    </source>
</reference>
<evidence type="ECO:0000313" key="6">
    <source>
        <dbReference type="Proteomes" id="UP000515679"/>
    </source>
</evidence>
<dbReference type="Proteomes" id="UP000515679">
    <property type="component" value="Chromosome"/>
</dbReference>
<gene>
    <name evidence="5" type="ORF">FPL14_09460</name>
</gene>
<feature type="compositionally biased region" description="Basic and acidic residues" evidence="3">
    <location>
        <begin position="8"/>
        <end position="17"/>
    </location>
</feature>
<feature type="region of interest" description="Disordered" evidence="3">
    <location>
        <begin position="521"/>
        <end position="544"/>
    </location>
</feature>
<dbReference type="PANTHER" id="PTHR22550">
    <property type="entry name" value="SPORE GERMINATION PROTEIN"/>
    <property type="match status" value="1"/>
</dbReference>
<dbReference type="EMBL" id="CP041969">
    <property type="protein sequence ID" value="QMV41391.1"/>
    <property type="molecule type" value="Genomic_DNA"/>
</dbReference>
<keyword evidence="4" id="KW-1133">Transmembrane helix</keyword>
<feature type="transmembrane region" description="Helical" evidence="4">
    <location>
        <begin position="442"/>
        <end position="466"/>
    </location>
</feature>
<dbReference type="InterPro" id="IPR050768">
    <property type="entry name" value="UPF0353/GerABKA_families"/>
</dbReference>